<evidence type="ECO:0000256" key="2">
    <source>
        <dbReference type="ARBA" id="ARBA00023002"/>
    </source>
</evidence>
<dbReference type="InterPro" id="IPR016162">
    <property type="entry name" value="Ald_DH_N"/>
</dbReference>
<dbReference type="FunFam" id="3.40.309.10:FF:000009">
    <property type="entry name" value="Aldehyde dehydrogenase A"/>
    <property type="match status" value="1"/>
</dbReference>
<proteinExistence type="inferred from homology"/>
<feature type="domain" description="Aldehyde dehydrogenase" evidence="3">
    <location>
        <begin position="18"/>
        <end position="464"/>
    </location>
</feature>
<dbReference type="EMBL" id="LT629791">
    <property type="protein sequence ID" value="SDU78135.1"/>
    <property type="molecule type" value="Genomic_DNA"/>
</dbReference>
<dbReference type="PANTHER" id="PTHR42991">
    <property type="entry name" value="ALDEHYDE DEHYDROGENASE"/>
    <property type="match status" value="1"/>
</dbReference>
<dbReference type="OrthoDB" id="6882680at2"/>
<keyword evidence="2" id="KW-0560">Oxidoreductase</keyword>
<reference evidence="5" key="1">
    <citation type="submission" date="2016-10" db="EMBL/GenBank/DDBJ databases">
        <authorList>
            <person name="Varghese N."/>
            <person name="Submissions S."/>
        </authorList>
    </citation>
    <scope>NUCLEOTIDE SEQUENCE [LARGE SCALE GENOMIC DNA]</scope>
    <source>
        <strain evidence="5">DSM 45079</strain>
    </source>
</reference>
<dbReference type="Proteomes" id="UP000182977">
    <property type="component" value="Chromosome I"/>
</dbReference>
<evidence type="ECO:0000313" key="5">
    <source>
        <dbReference type="Proteomes" id="UP000182977"/>
    </source>
</evidence>
<dbReference type="GO" id="GO:0008911">
    <property type="term" value="F:lactaldehyde dehydrogenase (NAD+) activity"/>
    <property type="evidence" value="ECO:0007669"/>
    <property type="project" value="TreeGrafter"/>
</dbReference>
<evidence type="ECO:0000313" key="4">
    <source>
        <dbReference type="EMBL" id="SDU78135.1"/>
    </source>
</evidence>
<evidence type="ECO:0000259" key="3">
    <source>
        <dbReference type="Pfam" id="PF00171"/>
    </source>
</evidence>
<evidence type="ECO:0000256" key="1">
    <source>
        <dbReference type="ARBA" id="ARBA00009986"/>
    </source>
</evidence>
<name>A0A1H2LBM7_9ACTN</name>
<organism evidence="4 5">
    <name type="scientific">Jiangella alkaliphila</name>
    <dbReference type="NCBI Taxonomy" id="419479"/>
    <lineage>
        <taxon>Bacteria</taxon>
        <taxon>Bacillati</taxon>
        <taxon>Actinomycetota</taxon>
        <taxon>Actinomycetes</taxon>
        <taxon>Jiangellales</taxon>
        <taxon>Jiangellaceae</taxon>
        <taxon>Jiangella</taxon>
    </lineage>
</organism>
<protein>
    <submittedName>
        <fullName evidence="4">Succinate-semialdehyde dehydrogenase / glutarate-semialdehyde dehydrogenase</fullName>
    </submittedName>
</protein>
<dbReference type="Pfam" id="PF00171">
    <property type="entry name" value="Aldedh"/>
    <property type="match status" value="1"/>
</dbReference>
<dbReference type="Gene3D" id="3.40.605.10">
    <property type="entry name" value="Aldehyde Dehydrogenase, Chain A, domain 1"/>
    <property type="match status" value="1"/>
</dbReference>
<sequence>MKQLRPFVAGDWADGEQSAVARDTYTREPVAEVQSPGRAQVAEATRAVAAAQAGQSLSPYDRYRILARASELVLERAGALAESIVTDTGFTTADARREVERTAQTLLLSGEEAKRLRGEVVPIDADPSGPARVAFTVRRPVGVVCAITPFNSPLNTVAHKIAPALAAGNGVVLKPADQTPLTADLLLRVLLDAGLPPGLISVLYGGGRTVGQWLLEDEVPAYYAFTGSTTVGEQIQRTIGVRRAQLELGSLASTIVCEDADLDRAVRLCVNAAFRKAGQVCTSVQRLYVHEAVVDDVTAALRSALDGRAIGDPRDPATFIGPLIDEQAAERVESWVSAAADGGAEVVTGGARTGAVVQPTVLTGVAPDMNVMCREIFGPVVSIRPYTDVDAAIDEANDTPYGLAAGLFTSDIGRALHVAGRLRVGTVHVNETSSARVDLMPFGGVKASGFGHEGPAYAIRDMTEETLLTLGP</sequence>
<dbReference type="STRING" id="419479.SAMN04488563_5716"/>
<accession>A0A1H2LBM7</accession>
<comment type="similarity">
    <text evidence="1">Belongs to the aldehyde dehydrogenase family.</text>
</comment>
<dbReference type="InterPro" id="IPR051020">
    <property type="entry name" value="ALDH-related_metabolic_enz"/>
</dbReference>
<dbReference type="RefSeq" id="WP_046769658.1">
    <property type="nucleotide sequence ID" value="NZ_KQ061238.1"/>
</dbReference>
<dbReference type="InterPro" id="IPR016163">
    <property type="entry name" value="Ald_DH_C"/>
</dbReference>
<keyword evidence="5" id="KW-1185">Reference proteome</keyword>
<dbReference type="AlphaFoldDB" id="A0A1H2LBM7"/>
<dbReference type="InterPro" id="IPR016161">
    <property type="entry name" value="Ald_DH/histidinol_DH"/>
</dbReference>
<dbReference type="InterPro" id="IPR015590">
    <property type="entry name" value="Aldehyde_DH_dom"/>
</dbReference>
<dbReference type="PANTHER" id="PTHR42991:SF1">
    <property type="entry name" value="ALDEHYDE DEHYDROGENASE"/>
    <property type="match status" value="1"/>
</dbReference>
<gene>
    <name evidence="4" type="ORF">SAMN04488563_5716</name>
</gene>
<dbReference type="Gene3D" id="3.40.309.10">
    <property type="entry name" value="Aldehyde Dehydrogenase, Chain A, domain 2"/>
    <property type="match status" value="1"/>
</dbReference>
<dbReference type="SUPFAM" id="SSF53720">
    <property type="entry name" value="ALDH-like"/>
    <property type="match status" value="1"/>
</dbReference>